<protein>
    <submittedName>
        <fullName evidence="1">Uncharacterized protein</fullName>
    </submittedName>
</protein>
<keyword evidence="2" id="KW-1185">Reference proteome</keyword>
<dbReference type="PATRIC" id="fig|121290.4.peg.611"/>
<comment type="caution">
    <text evidence="1">The sequence shown here is derived from an EMBL/GenBank/DDBJ whole genome shotgun (WGS) entry which is preliminary data.</text>
</comment>
<name>A0A109BAV5_HYPSL</name>
<evidence type="ECO:0000313" key="2">
    <source>
        <dbReference type="Proteomes" id="UP000059074"/>
    </source>
</evidence>
<evidence type="ECO:0000313" key="1">
    <source>
        <dbReference type="EMBL" id="KWT65259.1"/>
    </source>
</evidence>
<sequence length="50" mass="5635">MSEQISRHLQSGAALVVVNVQNPEQRLDISREMLDCKCDLLLTHDGIRSD</sequence>
<dbReference type="Proteomes" id="UP000059074">
    <property type="component" value="Unassembled WGS sequence"/>
</dbReference>
<gene>
    <name evidence="1" type="ORF">APY04_3008</name>
</gene>
<reference evidence="1 2" key="1">
    <citation type="submission" date="2015-10" db="EMBL/GenBank/DDBJ databases">
        <title>Transcriptomic analysis of a linuron degrading triple-species bacterial consortium.</title>
        <authorList>
            <person name="Albers P."/>
        </authorList>
    </citation>
    <scope>NUCLEOTIDE SEQUENCE [LARGE SCALE GENOMIC DNA]</scope>
    <source>
        <strain evidence="1 2">WDL6</strain>
    </source>
</reference>
<dbReference type="AlphaFoldDB" id="A0A109BAV5"/>
<accession>A0A109BAV5</accession>
<proteinExistence type="predicted"/>
<dbReference type="EMBL" id="LMTR01000082">
    <property type="protein sequence ID" value="KWT65259.1"/>
    <property type="molecule type" value="Genomic_DNA"/>
</dbReference>
<organism evidence="1 2">
    <name type="scientific">Hyphomicrobium sulfonivorans</name>
    <dbReference type="NCBI Taxonomy" id="121290"/>
    <lineage>
        <taxon>Bacteria</taxon>
        <taxon>Pseudomonadati</taxon>
        <taxon>Pseudomonadota</taxon>
        <taxon>Alphaproteobacteria</taxon>
        <taxon>Hyphomicrobiales</taxon>
        <taxon>Hyphomicrobiaceae</taxon>
        <taxon>Hyphomicrobium</taxon>
    </lineage>
</organism>